<dbReference type="AlphaFoldDB" id="A0A1I5XIR4"/>
<dbReference type="EMBL" id="FOXS01000002">
    <property type="protein sequence ID" value="SFQ31852.1"/>
    <property type="molecule type" value="Genomic_DNA"/>
</dbReference>
<evidence type="ECO:0000313" key="3">
    <source>
        <dbReference type="EMBL" id="SFQ31852.1"/>
    </source>
</evidence>
<feature type="compositionally biased region" description="Basic and acidic residues" evidence="1">
    <location>
        <begin position="187"/>
        <end position="206"/>
    </location>
</feature>
<protein>
    <submittedName>
        <fullName evidence="3">Uncharacterized protein</fullName>
    </submittedName>
</protein>
<feature type="region of interest" description="Disordered" evidence="1">
    <location>
        <begin position="175"/>
        <end position="224"/>
    </location>
</feature>
<dbReference type="Proteomes" id="UP000199029">
    <property type="component" value="Unassembled WGS sequence"/>
</dbReference>
<feature type="region of interest" description="Disordered" evidence="1">
    <location>
        <begin position="69"/>
        <end position="103"/>
    </location>
</feature>
<evidence type="ECO:0000313" key="4">
    <source>
        <dbReference type="Proteomes" id="UP000199029"/>
    </source>
</evidence>
<feature type="compositionally biased region" description="Acidic residues" evidence="1">
    <location>
        <begin position="85"/>
        <end position="99"/>
    </location>
</feature>
<feature type="transmembrane region" description="Helical" evidence="2">
    <location>
        <begin position="44"/>
        <end position="63"/>
    </location>
</feature>
<keyword evidence="2" id="KW-1133">Transmembrane helix</keyword>
<feature type="compositionally biased region" description="Polar residues" evidence="1">
    <location>
        <begin position="213"/>
        <end position="224"/>
    </location>
</feature>
<dbReference type="RefSeq" id="WP_092671511.1">
    <property type="nucleotide sequence ID" value="NZ_FOXS01000002.1"/>
</dbReference>
<keyword evidence="2" id="KW-0472">Membrane</keyword>
<name>A0A1I5XIR4_HYMAR</name>
<sequence>MSDLQTPLFDEEKEFLERKKLEYERALRGDVEEIKEKSVKAGKVALVGAGLAGSVWLIAKAFGGLSKRKKNKRYAQTGDNRAEYEPDGFDDFDGEDDGFGSDADYFTAGNGKRYKSVVHYKSAADSARVFQSQGGASEHQPEYGQQSDDLGFGANAIPTSDDQSVGALFGANSLEESPFDPQDFQDDPFRDLPYDDSRRLPTSHDFDGDELALSSSQKHISPRSSNMVGQVLQAFLKSDTGKMLVAQAAAVALAMVTKKVSEFFPADKNPDLADSPAYAPAETGFAPVASLASPDSPDASTHTSAI</sequence>
<gene>
    <name evidence="3" type="ORF">SAMN04515668_1881</name>
</gene>
<accession>A0A1I5XIR4</accession>
<keyword evidence="2" id="KW-0812">Transmembrane</keyword>
<evidence type="ECO:0000256" key="1">
    <source>
        <dbReference type="SAM" id="MobiDB-lite"/>
    </source>
</evidence>
<keyword evidence="4" id="KW-1185">Reference proteome</keyword>
<dbReference type="OrthoDB" id="893350at2"/>
<reference evidence="4" key="1">
    <citation type="submission" date="2016-10" db="EMBL/GenBank/DDBJ databases">
        <authorList>
            <person name="Varghese N."/>
            <person name="Submissions S."/>
        </authorList>
    </citation>
    <scope>NUCLEOTIDE SEQUENCE [LARGE SCALE GENOMIC DNA]</scope>
    <source>
        <strain evidence="4">OR362-8,ATCC BAA-1266,JCM 13504</strain>
    </source>
</reference>
<dbReference type="STRING" id="1227077.SAMN04515668_1881"/>
<evidence type="ECO:0000256" key="2">
    <source>
        <dbReference type="SAM" id="Phobius"/>
    </source>
</evidence>
<feature type="region of interest" description="Disordered" evidence="1">
    <location>
        <begin position="131"/>
        <end position="157"/>
    </location>
</feature>
<proteinExistence type="predicted"/>
<organism evidence="3 4">
    <name type="scientific">Hymenobacter arizonensis</name>
    <name type="common">Siccationidurans arizonensis</name>
    <dbReference type="NCBI Taxonomy" id="1227077"/>
    <lineage>
        <taxon>Bacteria</taxon>
        <taxon>Pseudomonadati</taxon>
        <taxon>Bacteroidota</taxon>
        <taxon>Cytophagia</taxon>
        <taxon>Cytophagales</taxon>
        <taxon>Hymenobacteraceae</taxon>
        <taxon>Hymenobacter</taxon>
    </lineage>
</organism>